<dbReference type="InParanoid" id="A0A0G4F6G0"/>
<dbReference type="AlphaFoldDB" id="A0A0G4F6G0"/>
<protein>
    <submittedName>
        <fullName evidence="2">Uncharacterized protein</fullName>
    </submittedName>
</protein>
<reference evidence="2 3" key="1">
    <citation type="submission" date="2014-11" db="EMBL/GenBank/DDBJ databases">
        <authorList>
            <person name="Zhu J."/>
            <person name="Qi W."/>
            <person name="Song R."/>
        </authorList>
    </citation>
    <scope>NUCLEOTIDE SEQUENCE [LARGE SCALE GENOMIC DNA]</scope>
</reference>
<organism evidence="2 3">
    <name type="scientific">Vitrella brassicaformis (strain CCMP3155)</name>
    <dbReference type="NCBI Taxonomy" id="1169540"/>
    <lineage>
        <taxon>Eukaryota</taxon>
        <taxon>Sar</taxon>
        <taxon>Alveolata</taxon>
        <taxon>Colpodellida</taxon>
        <taxon>Vitrellaceae</taxon>
        <taxon>Vitrella</taxon>
    </lineage>
</organism>
<dbReference type="VEuPathDB" id="CryptoDB:Vbra_8862"/>
<feature type="chain" id="PRO_5005188820" evidence="1">
    <location>
        <begin position="22"/>
        <end position="71"/>
    </location>
</feature>
<accession>A0A0G4F6G0</accession>
<dbReference type="Proteomes" id="UP000041254">
    <property type="component" value="Unassembled WGS sequence"/>
</dbReference>
<evidence type="ECO:0000313" key="2">
    <source>
        <dbReference type="EMBL" id="CEM07998.1"/>
    </source>
</evidence>
<evidence type="ECO:0000313" key="3">
    <source>
        <dbReference type="Proteomes" id="UP000041254"/>
    </source>
</evidence>
<sequence length="71" mass="7471">MAPRTSVVALMAFVALAIASAANPAMRGVQEREAHRQLQGGVAGCVYICEADCDSDCLGQGDEPHRELQGK</sequence>
<name>A0A0G4F6G0_VITBC</name>
<dbReference type="EMBL" id="CDMY01000382">
    <property type="protein sequence ID" value="CEM07998.1"/>
    <property type="molecule type" value="Genomic_DNA"/>
</dbReference>
<feature type="signal peptide" evidence="1">
    <location>
        <begin position="1"/>
        <end position="21"/>
    </location>
</feature>
<keyword evidence="3" id="KW-1185">Reference proteome</keyword>
<gene>
    <name evidence="2" type="ORF">Vbra_8862</name>
</gene>
<evidence type="ECO:0000256" key="1">
    <source>
        <dbReference type="SAM" id="SignalP"/>
    </source>
</evidence>
<proteinExistence type="predicted"/>
<keyword evidence="1" id="KW-0732">Signal</keyword>